<dbReference type="PROSITE" id="PS50089">
    <property type="entry name" value="ZF_RING_2"/>
    <property type="match status" value="1"/>
</dbReference>
<dbReference type="SUPFAM" id="SSF57850">
    <property type="entry name" value="RING/U-box"/>
    <property type="match status" value="1"/>
</dbReference>
<dbReference type="PANTHER" id="PTHR45931:SF16">
    <property type="entry name" value="RING_U-BOX SUPERFAMILY PROTEIN"/>
    <property type="match status" value="1"/>
</dbReference>
<evidence type="ECO:0000313" key="7">
    <source>
        <dbReference type="Proteomes" id="UP000187203"/>
    </source>
</evidence>
<dbReference type="Gene3D" id="3.30.40.10">
    <property type="entry name" value="Zinc/RING finger domain, C3HC4 (zinc finger)"/>
    <property type="match status" value="1"/>
</dbReference>
<comment type="caution">
    <text evidence="6">The sequence shown here is derived from an EMBL/GenBank/DDBJ whole genome shotgun (WGS) entry which is preliminary data.</text>
</comment>
<dbReference type="AlphaFoldDB" id="A0A1R3KS61"/>
<dbReference type="InterPro" id="IPR051834">
    <property type="entry name" value="RING_finger_E3_ligase"/>
</dbReference>
<evidence type="ECO:0000256" key="2">
    <source>
        <dbReference type="ARBA" id="ARBA00022771"/>
    </source>
</evidence>
<evidence type="ECO:0000313" key="6">
    <source>
        <dbReference type="EMBL" id="OMP09897.1"/>
    </source>
</evidence>
<reference evidence="7" key="1">
    <citation type="submission" date="2013-09" db="EMBL/GenBank/DDBJ databases">
        <title>Corchorus olitorius genome sequencing.</title>
        <authorList>
            <person name="Alam M."/>
            <person name="Haque M.S."/>
            <person name="Islam M.S."/>
            <person name="Emdad E.M."/>
            <person name="Islam M.M."/>
            <person name="Ahmed B."/>
            <person name="Halim A."/>
            <person name="Hossen Q.M.M."/>
            <person name="Hossain M.Z."/>
            <person name="Ahmed R."/>
            <person name="Khan M.M."/>
            <person name="Islam R."/>
            <person name="Rashid M.M."/>
            <person name="Khan S.A."/>
            <person name="Rahman M.S."/>
            <person name="Alam M."/>
            <person name="Yahiya A.S."/>
            <person name="Khan M.S."/>
            <person name="Azam M.S."/>
            <person name="Haque T."/>
            <person name="Lashkar M.Z.H."/>
            <person name="Akhand A.I."/>
            <person name="Morshed G."/>
            <person name="Roy S."/>
            <person name="Uddin K.S."/>
            <person name="Rabeya T."/>
            <person name="Hossain A.S."/>
            <person name="Chowdhury A."/>
            <person name="Snigdha A.R."/>
            <person name="Mortoza M.S."/>
            <person name="Matin S.A."/>
            <person name="Hoque S.M.E."/>
            <person name="Islam M.K."/>
            <person name="Roy D.K."/>
            <person name="Haider R."/>
            <person name="Moosa M.M."/>
            <person name="Elias S.M."/>
            <person name="Hasan A.M."/>
            <person name="Jahan S."/>
            <person name="Shafiuddin M."/>
            <person name="Mahmood N."/>
            <person name="Shommy N.S."/>
        </authorList>
    </citation>
    <scope>NUCLEOTIDE SEQUENCE [LARGE SCALE GENOMIC DNA]</scope>
    <source>
        <strain evidence="7">cv. O-4</strain>
    </source>
</reference>
<dbReference type="SMART" id="SM00184">
    <property type="entry name" value="RING"/>
    <property type="match status" value="1"/>
</dbReference>
<feature type="domain" description="RING-type" evidence="5">
    <location>
        <begin position="156"/>
        <end position="196"/>
    </location>
</feature>
<evidence type="ECO:0000259" key="5">
    <source>
        <dbReference type="PROSITE" id="PS50089"/>
    </source>
</evidence>
<dbReference type="GO" id="GO:0008270">
    <property type="term" value="F:zinc ion binding"/>
    <property type="evidence" value="ECO:0007669"/>
    <property type="project" value="UniProtKB-KW"/>
</dbReference>
<dbReference type="EMBL" id="AWUE01012127">
    <property type="protein sequence ID" value="OMP09897.1"/>
    <property type="molecule type" value="Genomic_DNA"/>
</dbReference>
<dbReference type="PANTHER" id="PTHR45931">
    <property type="entry name" value="SI:CH211-59O9.10"/>
    <property type="match status" value="1"/>
</dbReference>
<dbReference type="GO" id="GO:0005634">
    <property type="term" value="C:nucleus"/>
    <property type="evidence" value="ECO:0007669"/>
    <property type="project" value="TreeGrafter"/>
</dbReference>
<dbReference type="InterPro" id="IPR013083">
    <property type="entry name" value="Znf_RING/FYVE/PHD"/>
</dbReference>
<evidence type="ECO:0000256" key="1">
    <source>
        <dbReference type="ARBA" id="ARBA00022723"/>
    </source>
</evidence>
<dbReference type="GO" id="GO:0061630">
    <property type="term" value="F:ubiquitin protein ligase activity"/>
    <property type="evidence" value="ECO:0007669"/>
    <property type="project" value="TreeGrafter"/>
</dbReference>
<gene>
    <name evidence="6" type="ORF">COLO4_05035</name>
</gene>
<keyword evidence="2 4" id="KW-0863">Zinc-finger</keyword>
<protein>
    <submittedName>
        <fullName evidence="6">Zinc finger, RING-type</fullName>
    </submittedName>
</protein>
<dbReference type="OrthoDB" id="986159at2759"/>
<evidence type="ECO:0000256" key="4">
    <source>
        <dbReference type="PROSITE-ProRule" id="PRU00175"/>
    </source>
</evidence>
<dbReference type="InterPro" id="IPR001841">
    <property type="entry name" value="Znf_RING"/>
</dbReference>
<keyword evidence="7" id="KW-1185">Reference proteome</keyword>
<dbReference type="CDD" id="cd16454">
    <property type="entry name" value="RING-H2_PA-TM-RING"/>
    <property type="match status" value="1"/>
</dbReference>
<organism evidence="6 7">
    <name type="scientific">Corchorus olitorius</name>
    <dbReference type="NCBI Taxonomy" id="93759"/>
    <lineage>
        <taxon>Eukaryota</taxon>
        <taxon>Viridiplantae</taxon>
        <taxon>Streptophyta</taxon>
        <taxon>Embryophyta</taxon>
        <taxon>Tracheophyta</taxon>
        <taxon>Spermatophyta</taxon>
        <taxon>Magnoliopsida</taxon>
        <taxon>eudicotyledons</taxon>
        <taxon>Gunneridae</taxon>
        <taxon>Pentapetalae</taxon>
        <taxon>rosids</taxon>
        <taxon>malvids</taxon>
        <taxon>Malvales</taxon>
        <taxon>Malvaceae</taxon>
        <taxon>Grewioideae</taxon>
        <taxon>Apeibeae</taxon>
        <taxon>Corchorus</taxon>
    </lineage>
</organism>
<keyword evidence="3" id="KW-0862">Zinc</keyword>
<evidence type="ECO:0000256" key="3">
    <source>
        <dbReference type="ARBA" id="ARBA00022833"/>
    </source>
</evidence>
<dbReference type="STRING" id="93759.A0A1R3KS61"/>
<dbReference type="GO" id="GO:0006511">
    <property type="term" value="P:ubiquitin-dependent protein catabolic process"/>
    <property type="evidence" value="ECO:0007669"/>
    <property type="project" value="TreeGrafter"/>
</dbReference>
<name>A0A1R3KS61_9ROSI</name>
<dbReference type="Pfam" id="PF13639">
    <property type="entry name" value="zf-RING_2"/>
    <property type="match status" value="1"/>
</dbReference>
<accession>A0A1R3KS61</accession>
<sequence length="200" mass="22509">MSFFRYKEKIQLQSVRLFVWNMSLPHPQPDGDGQFLFLIKSRFLRSSPASNIEGFSHPISYHVPFGLESLSSKNDSGHCGGDMDEVAMFDGCNYEAADEESIDLSLRYLLGVPVFSLLKPIDDSEPLGLTQVPRLDSFQQFEYSVAAADPDEPTSCAICLEAFPGNPCFKLPCSHVFHGDCVAQWLWRKRSCPLCRFQLS</sequence>
<dbReference type="Proteomes" id="UP000187203">
    <property type="component" value="Unassembled WGS sequence"/>
</dbReference>
<keyword evidence="1" id="KW-0479">Metal-binding</keyword>
<proteinExistence type="predicted"/>